<dbReference type="AlphaFoldDB" id="A0A5J4FZ84"/>
<comment type="caution">
    <text evidence="1">The sequence shown here is derived from an EMBL/GenBank/DDBJ whole genome shotgun (WGS) entry which is preliminary data.</text>
</comment>
<dbReference type="Proteomes" id="UP000326994">
    <property type="component" value="Unassembled WGS sequence"/>
</dbReference>
<keyword evidence="2" id="KW-1185">Reference proteome</keyword>
<accession>A0A5J4FZ84</accession>
<dbReference type="OrthoDB" id="1403541at2"/>
<proteinExistence type="predicted"/>
<dbReference type="RefSeq" id="WP_151895322.1">
    <property type="nucleotide sequence ID" value="NZ_BKCF01000009.1"/>
</dbReference>
<organism evidence="1 2">
    <name type="scientific">Patiriisocius marinistellae</name>
    <dbReference type="NCBI Taxonomy" id="2494560"/>
    <lineage>
        <taxon>Bacteria</taxon>
        <taxon>Pseudomonadati</taxon>
        <taxon>Bacteroidota</taxon>
        <taxon>Flavobacteriia</taxon>
        <taxon>Flavobacteriales</taxon>
        <taxon>Flavobacteriaceae</taxon>
        <taxon>Patiriisocius</taxon>
    </lineage>
</organism>
<gene>
    <name evidence="1" type="ORF">ULMS_29110</name>
</gene>
<name>A0A5J4FZ84_9FLAO</name>
<evidence type="ECO:0000313" key="1">
    <source>
        <dbReference type="EMBL" id="GEQ87403.1"/>
    </source>
</evidence>
<sequence>MLDLKGIYENLPLPKNQNSNSYSAKAIKGYENHRIAKNNANNPSLLIFISEENQDFIIANQNLFNIKVSHNLRCEIESEGKVHHNNFSVVSYIGQNNDVKDLFLSTCQIVTKSLGQNPSNKQIKHTVNKFIELFKAVKETPRNSIQGLWCELFLIEQSSFPEKLITGWHSIPEEKFDFSFGKLRFEVKSSASESRIHNFSSRQLNPINDTEIIIASILVSQNVAGFSINDLLSRINNKLNDFPKQKEKLHLLVYSTLGIDVEKVNQIKFDPELAKSSLQFYHSINIPKIQDINIPKEVTNLTFVSNLLNSTPIDSSLDELLNPYIKDN</sequence>
<dbReference type="EMBL" id="BKCF01000009">
    <property type="protein sequence ID" value="GEQ87403.1"/>
    <property type="molecule type" value="Genomic_DNA"/>
</dbReference>
<dbReference type="InterPro" id="IPR025534">
    <property type="entry name" value="DUF4420"/>
</dbReference>
<evidence type="ECO:0008006" key="3">
    <source>
        <dbReference type="Google" id="ProtNLM"/>
    </source>
</evidence>
<reference evidence="1 2" key="1">
    <citation type="submission" date="2019-08" db="EMBL/GenBank/DDBJ databases">
        <title>Ulvibacter marinistellae sp. nov., isolated from a starfish, Patiria pectinifera.</title>
        <authorList>
            <person name="Kawano K."/>
            <person name="Ushijima N."/>
            <person name="Kihara M."/>
            <person name="Itoh H."/>
        </authorList>
    </citation>
    <scope>NUCLEOTIDE SEQUENCE [LARGE SCALE GENOMIC DNA]</scope>
    <source>
        <strain evidence="1 2">KK4</strain>
    </source>
</reference>
<dbReference type="Pfam" id="PF14390">
    <property type="entry name" value="DUF4420"/>
    <property type="match status" value="1"/>
</dbReference>
<evidence type="ECO:0000313" key="2">
    <source>
        <dbReference type="Proteomes" id="UP000326994"/>
    </source>
</evidence>
<protein>
    <recommendedName>
        <fullName evidence="3">PD-(D/E)XK motif protein</fullName>
    </recommendedName>
</protein>